<keyword evidence="4" id="KW-1185">Reference proteome</keyword>
<dbReference type="Proteomes" id="UP000215828">
    <property type="component" value="Unassembled WGS sequence"/>
</dbReference>
<dbReference type="RefSeq" id="WP_094496835.1">
    <property type="nucleotide sequence ID" value="NZ_CASCMS010000089.1"/>
</dbReference>
<reference evidence="2 3" key="1">
    <citation type="submission" date="2017-04" db="EMBL/GenBank/DDBJ databases">
        <authorList>
            <person name="Afonso C.L."/>
            <person name="Miller P.J."/>
            <person name="Scott M.A."/>
            <person name="Spackman E."/>
            <person name="Goraichik I."/>
            <person name="Dimitrov K.M."/>
            <person name="Suarez D.L."/>
            <person name="Swayne D.E."/>
        </authorList>
    </citation>
    <scope>NUCLEOTIDE SEQUENCE [LARGE SCALE GENOMIC DNA]</scope>
    <source>
        <strain evidence="2 3">609q</strain>
    </source>
</reference>
<protein>
    <submittedName>
        <fullName evidence="2">Uncharacterized protein</fullName>
    </submittedName>
</protein>
<dbReference type="EMBL" id="NGNV01000002">
    <property type="protein sequence ID" value="OYR89064.1"/>
    <property type="molecule type" value="Genomic_DNA"/>
</dbReference>
<reference evidence="1" key="2">
    <citation type="submission" date="2017-05" db="EMBL/GenBank/DDBJ databases">
        <authorList>
            <person name="Lin X.B."/>
            <person name="Stothard P."/>
            <person name="Tasseva G."/>
            <person name="Walter J."/>
        </authorList>
    </citation>
    <scope>NUCLEOTIDE SEQUENCE</scope>
    <source>
        <strain evidence="1">609u</strain>
    </source>
</reference>
<comment type="caution">
    <text evidence="2">The sequence shown here is derived from an EMBL/GenBank/DDBJ whole genome shotgun (WGS) entry which is preliminary data.</text>
</comment>
<dbReference type="AlphaFoldDB" id="A0A256LIC4"/>
<gene>
    <name evidence="1" type="ORF">CBF53_00840</name>
    <name evidence="2" type="ORF">CBF70_00970</name>
</gene>
<evidence type="ECO:0000313" key="4">
    <source>
        <dbReference type="Proteomes" id="UP000216316"/>
    </source>
</evidence>
<evidence type="ECO:0000313" key="1">
    <source>
        <dbReference type="EMBL" id="OYR89064.1"/>
    </source>
</evidence>
<proteinExistence type="predicted"/>
<name>A0A256LIC4_9LACO</name>
<evidence type="ECO:0000313" key="2">
    <source>
        <dbReference type="EMBL" id="OYR93195.1"/>
    </source>
</evidence>
<organism evidence="2 3">
    <name type="scientific">Lactobacillus taiwanensis</name>
    <dbReference type="NCBI Taxonomy" id="508451"/>
    <lineage>
        <taxon>Bacteria</taxon>
        <taxon>Bacillati</taxon>
        <taxon>Bacillota</taxon>
        <taxon>Bacilli</taxon>
        <taxon>Lactobacillales</taxon>
        <taxon>Lactobacillaceae</taxon>
        <taxon>Lactobacillus</taxon>
    </lineage>
</organism>
<dbReference type="EMBL" id="NGNX01000003">
    <property type="protein sequence ID" value="OYR93195.1"/>
    <property type="molecule type" value="Genomic_DNA"/>
</dbReference>
<accession>A0A256LIC4</accession>
<evidence type="ECO:0000313" key="3">
    <source>
        <dbReference type="Proteomes" id="UP000215828"/>
    </source>
</evidence>
<sequence>MEPIRIDMGKYGYLAYLWADNLEKFVKLPMVSVDINALHKDLGIAHIQNNLKEKNKKFKKGQSLVLMAVLVDIDTGLSLFSVEDRVQYDSQSLVSLDQRAIDGFMESLSEIPVDKVDKWYSETIDDLAKKIGKRPMDYYKYDLNVPSLRDKFTAQGQKWMEEIK</sequence>
<dbReference type="Proteomes" id="UP000216316">
    <property type="component" value="Unassembled WGS sequence"/>
</dbReference>
<reference evidence="3 4" key="3">
    <citation type="submission" date="2017-09" db="EMBL/GenBank/DDBJ databases">
        <title>Tripartite evolution among Lactobacillus johnsonii, Lactobacillus taiwanensis, Lactobacillus reuteri and their rodent host.</title>
        <authorList>
            <person name="Wang T."/>
            <person name="Knowles S."/>
            <person name="Cheng C."/>
        </authorList>
    </citation>
    <scope>NUCLEOTIDE SEQUENCE [LARGE SCALE GENOMIC DNA]</scope>
    <source>
        <strain evidence="2 3">609q</strain>
        <strain evidence="1 4">609u</strain>
    </source>
</reference>